<comment type="caution">
    <text evidence="5">The sequence shown here is derived from an EMBL/GenBank/DDBJ whole genome shotgun (WGS) entry which is preliminary data.</text>
</comment>
<evidence type="ECO:0000256" key="3">
    <source>
        <dbReference type="ARBA" id="ARBA00022840"/>
    </source>
</evidence>
<evidence type="ECO:0000259" key="4">
    <source>
        <dbReference type="Pfam" id="PF00437"/>
    </source>
</evidence>
<proteinExistence type="inferred from homology"/>
<protein>
    <submittedName>
        <fullName evidence="5">Conjugal transfer protein</fullName>
    </submittedName>
</protein>
<evidence type="ECO:0000313" key="6">
    <source>
        <dbReference type="Proteomes" id="UP000306327"/>
    </source>
</evidence>
<feature type="domain" description="Bacterial type II secretion system protein E" evidence="4">
    <location>
        <begin position="70"/>
        <end position="259"/>
    </location>
</feature>
<dbReference type="PANTHER" id="PTHR30258:SF3">
    <property type="entry name" value="SLL1921 PROTEIN"/>
    <property type="match status" value="1"/>
</dbReference>
<dbReference type="GO" id="GO:0016887">
    <property type="term" value="F:ATP hydrolysis activity"/>
    <property type="evidence" value="ECO:0007669"/>
    <property type="project" value="TreeGrafter"/>
</dbReference>
<dbReference type="EMBL" id="QGAL01000013">
    <property type="protein sequence ID" value="TKK13644.1"/>
    <property type="molecule type" value="Genomic_DNA"/>
</dbReference>
<reference evidence="5 6" key="1">
    <citation type="journal article" date="2019" name="Sci. Rep.">
        <title>Differences in resource use lead to coexistence of seed-transmitted microbial populations.</title>
        <authorList>
            <person name="Torres-Cortes G."/>
            <person name="Garcia B.J."/>
            <person name="Compant S."/>
            <person name="Rezki S."/>
            <person name="Jones P."/>
            <person name="Preveaux A."/>
            <person name="Briand M."/>
            <person name="Roulet A."/>
            <person name="Bouchez O."/>
            <person name="Jacobson D."/>
            <person name="Barret M."/>
        </authorList>
    </citation>
    <scope>NUCLEOTIDE SEQUENCE [LARGE SCALE GENOMIC DNA]</scope>
    <source>
        <strain evidence="5 6">CFBP13530</strain>
    </source>
</reference>
<dbReference type="AlphaFoldDB" id="A0AB38NY83"/>
<gene>
    <name evidence="5" type="ORF">EcCFBP13530_22855</name>
</gene>
<name>A0AB38NY83_9ENTR</name>
<sequence length="315" mass="34687">MNKLNDLDFIDLILGDDYSEIKGLKGAVSFLSELPSSFLEDANSLKSECTKIFNNSGKTEFSVRFGERVYRITVLNSAFDGMSFVIRQTPESVVAFSEIAFTTDIRHSIELKGATGLCLIAGEMGCGKTTTAASVLKRRIETTGGLGVSIEDPIETLLNGRHGAGRCMQMEVGQHESYSSATKKAWRTGASCLLLGEIRDSQTAHEVLKASLTMFVVSTIHASSIFDAIDRYVMFCEEVNRNAKQNIANTLYIIAHQTMSSSMKGNEIVGRNIDITAFNLFHNAQRDSIRSKIIQGNYKALADDFNRPTYNFNGV</sequence>
<evidence type="ECO:0000256" key="2">
    <source>
        <dbReference type="ARBA" id="ARBA00022741"/>
    </source>
</evidence>
<dbReference type="InterPro" id="IPR027417">
    <property type="entry name" value="P-loop_NTPase"/>
</dbReference>
<dbReference type="InterPro" id="IPR001482">
    <property type="entry name" value="T2SS/T4SS_dom"/>
</dbReference>
<evidence type="ECO:0000256" key="1">
    <source>
        <dbReference type="ARBA" id="ARBA00006611"/>
    </source>
</evidence>
<dbReference type="PANTHER" id="PTHR30258">
    <property type="entry name" value="TYPE II SECRETION SYSTEM PROTEIN GSPE-RELATED"/>
    <property type="match status" value="1"/>
</dbReference>
<organism evidence="5 6">
    <name type="scientific">Enterobacter cancerogenus</name>
    <dbReference type="NCBI Taxonomy" id="69218"/>
    <lineage>
        <taxon>Bacteria</taxon>
        <taxon>Pseudomonadati</taxon>
        <taxon>Pseudomonadota</taxon>
        <taxon>Gammaproteobacteria</taxon>
        <taxon>Enterobacterales</taxon>
        <taxon>Enterobacteriaceae</taxon>
        <taxon>Enterobacter</taxon>
        <taxon>Enterobacter cloacae complex</taxon>
    </lineage>
</organism>
<keyword evidence="3" id="KW-0067">ATP-binding</keyword>
<dbReference type="Pfam" id="PF00437">
    <property type="entry name" value="T2SSE"/>
    <property type="match status" value="1"/>
</dbReference>
<dbReference type="SUPFAM" id="SSF52540">
    <property type="entry name" value="P-loop containing nucleoside triphosphate hydrolases"/>
    <property type="match status" value="1"/>
</dbReference>
<dbReference type="GO" id="GO:0005886">
    <property type="term" value="C:plasma membrane"/>
    <property type="evidence" value="ECO:0007669"/>
    <property type="project" value="TreeGrafter"/>
</dbReference>
<keyword evidence="2" id="KW-0547">Nucleotide-binding</keyword>
<evidence type="ECO:0000313" key="5">
    <source>
        <dbReference type="EMBL" id="TKK13644.1"/>
    </source>
</evidence>
<dbReference type="RefSeq" id="WP_137273523.1">
    <property type="nucleotide sequence ID" value="NZ_QGAL01000013.1"/>
</dbReference>
<dbReference type="Proteomes" id="UP000306327">
    <property type="component" value="Unassembled WGS sequence"/>
</dbReference>
<accession>A0AB38NY83</accession>
<dbReference type="Gene3D" id="3.40.50.300">
    <property type="entry name" value="P-loop containing nucleotide triphosphate hydrolases"/>
    <property type="match status" value="1"/>
</dbReference>
<dbReference type="GO" id="GO:0005524">
    <property type="term" value="F:ATP binding"/>
    <property type="evidence" value="ECO:0007669"/>
    <property type="project" value="UniProtKB-KW"/>
</dbReference>
<comment type="similarity">
    <text evidence="1">Belongs to the GSP E family.</text>
</comment>